<evidence type="ECO:0000313" key="2">
    <source>
        <dbReference type="Proteomes" id="UP000187412"/>
    </source>
</evidence>
<evidence type="ECO:0008006" key="3">
    <source>
        <dbReference type="Google" id="ProtNLM"/>
    </source>
</evidence>
<protein>
    <recommendedName>
        <fullName evidence="3">Wadjet protein JetD C-terminal domain-containing protein</fullName>
    </recommendedName>
</protein>
<organism evidence="1 2">
    <name type="scientific">Paenibacillus borealis</name>
    <dbReference type="NCBI Taxonomy" id="160799"/>
    <lineage>
        <taxon>Bacteria</taxon>
        <taxon>Bacillati</taxon>
        <taxon>Bacillota</taxon>
        <taxon>Bacilli</taxon>
        <taxon>Bacillales</taxon>
        <taxon>Paenibacillaceae</taxon>
        <taxon>Paenibacillus</taxon>
    </lineage>
</organism>
<comment type="caution">
    <text evidence="1">The sequence shown here is derived from an EMBL/GenBank/DDBJ whole genome shotgun (WGS) entry which is preliminary data.</text>
</comment>
<gene>
    <name evidence="1" type="ORF">BSK56_03465</name>
</gene>
<dbReference type="EMBL" id="MPTB01000003">
    <property type="protein sequence ID" value="OMD52474.1"/>
    <property type="molecule type" value="Genomic_DNA"/>
</dbReference>
<evidence type="ECO:0000313" key="1">
    <source>
        <dbReference type="EMBL" id="OMD52474.1"/>
    </source>
</evidence>
<reference evidence="1 2" key="1">
    <citation type="submission" date="2016-10" db="EMBL/GenBank/DDBJ databases">
        <title>Paenibacillus species isolates.</title>
        <authorList>
            <person name="Beno S.M."/>
        </authorList>
    </citation>
    <scope>NUCLEOTIDE SEQUENCE [LARGE SCALE GENOMIC DNA]</scope>
    <source>
        <strain evidence="1 2">FSL H7-0744</strain>
    </source>
</reference>
<keyword evidence="2" id="KW-1185">Reference proteome</keyword>
<sequence length="367" mass="42711">MLFCEGDQLRDLIKNVIESKYGVVRQTRHRIALKTLEESVINSYEYRSGYVEAGSLTTFAVSIEQLQAEGYLVPRSKSEKYKNTAVDSVYWLAESATSYEGWSESSMLRISDVKQLRLDYYRTHPQEQTMETWGYIERVYDFLRTAENREIVTREERSLELFNREKWLSESEGIQLLSRLGLTLDSIKAVVVRELFEYHIQNPWPVRCILISENHSFFDSAKRLMQNGKQICSIKPDMLIYGEGWKIVSSLLFLGELNINPLEVEIHYVGDMDKAGWDIYGKLKLSYPELNLKLALSIYKLMMELTKQSYNYAKEQRACDPTHLELVFQEISADPELKVFIEGLLESNQRVPQEVLNYEVMARLAQG</sequence>
<dbReference type="Proteomes" id="UP000187412">
    <property type="component" value="Unassembled WGS sequence"/>
</dbReference>
<name>A0ABX3HR79_PAEBO</name>
<proteinExistence type="predicted"/>
<accession>A0ABX3HR79</accession>